<name>A0A1T4N3Q7_9HYPH</name>
<dbReference type="EMBL" id="FUWJ01000002">
    <property type="protein sequence ID" value="SJZ74000.1"/>
    <property type="molecule type" value="Genomic_DNA"/>
</dbReference>
<comment type="subcellular location">
    <subcellularLocation>
        <location evidence="1">Membrane</location>
        <topology evidence="1">Multi-pass membrane protein</topology>
    </subcellularLocation>
</comment>
<evidence type="ECO:0000256" key="3">
    <source>
        <dbReference type="ARBA" id="ARBA00022989"/>
    </source>
</evidence>
<dbReference type="GO" id="GO:0016020">
    <property type="term" value="C:membrane"/>
    <property type="evidence" value="ECO:0007669"/>
    <property type="project" value="UniProtKB-SubCell"/>
</dbReference>
<dbReference type="InterPro" id="IPR020846">
    <property type="entry name" value="MFS_dom"/>
</dbReference>
<dbReference type="SUPFAM" id="SSF103473">
    <property type="entry name" value="MFS general substrate transporter"/>
    <property type="match status" value="1"/>
</dbReference>
<dbReference type="CDD" id="cd17319">
    <property type="entry name" value="MFS_ExuT_GudP_like"/>
    <property type="match status" value="1"/>
</dbReference>
<feature type="transmembrane region" description="Helical" evidence="5">
    <location>
        <begin position="25"/>
        <end position="42"/>
    </location>
</feature>
<feature type="transmembrane region" description="Helical" evidence="5">
    <location>
        <begin position="183"/>
        <end position="202"/>
    </location>
</feature>
<keyword evidence="8" id="KW-1185">Reference proteome</keyword>
<evidence type="ECO:0000256" key="4">
    <source>
        <dbReference type="ARBA" id="ARBA00023136"/>
    </source>
</evidence>
<organism evidence="7 8">
    <name type="scientific">Enhydrobacter aerosaccus</name>
    <dbReference type="NCBI Taxonomy" id="225324"/>
    <lineage>
        <taxon>Bacteria</taxon>
        <taxon>Pseudomonadati</taxon>
        <taxon>Pseudomonadota</taxon>
        <taxon>Alphaproteobacteria</taxon>
        <taxon>Hyphomicrobiales</taxon>
        <taxon>Enhydrobacter</taxon>
    </lineage>
</organism>
<evidence type="ECO:0000259" key="6">
    <source>
        <dbReference type="PROSITE" id="PS50850"/>
    </source>
</evidence>
<evidence type="ECO:0000256" key="2">
    <source>
        <dbReference type="ARBA" id="ARBA00022692"/>
    </source>
</evidence>
<evidence type="ECO:0000256" key="5">
    <source>
        <dbReference type="SAM" id="Phobius"/>
    </source>
</evidence>
<protein>
    <submittedName>
        <fullName evidence="7">Sugar phosphate permease</fullName>
    </submittedName>
</protein>
<dbReference type="PANTHER" id="PTHR11662:SF450">
    <property type="entry name" value="BLR1003 PROTEIN"/>
    <property type="match status" value="1"/>
</dbReference>
<dbReference type="AlphaFoldDB" id="A0A1T4N3Q7"/>
<keyword evidence="4 5" id="KW-0472">Membrane</keyword>
<dbReference type="Pfam" id="PF07690">
    <property type="entry name" value="MFS_1"/>
    <property type="match status" value="1"/>
</dbReference>
<feature type="transmembrane region" description="Helical" evidence="5">
    <location>
        <begin position="154"/>
        <end position="177"/>
    </location>
</feature>
<feature type="domain" description="Major facilitator superfamily (MFS) profile" evidence="6">
    <location>
        <begin position="29"/>
        <end position="424"/>
    </location>
</feature>
<dbReference type="InterPro" id="IPR036259">
    <property type="entry name" value="MFS_trans_sf"/>
</dbReference>
<reference evidence="8" key="1">
    <citation type="submission" date="2017-02" db="EMBL/GenBank/DDBJ databases">
        <authorList>
            <person name="Varghese N."/>
            <person name="Submissions S."/>
        </authorList>
    </citation>
    <scope>NUCLEOTIDE SEQUENCE [LARGE SCALE GENOMIC DNA]</scope>
    <source>
        <strain evidence="8">ATCC 27094</strain>
    </source>
</reference>
<dbReference type="STRING" id="225324.SAMN02745126_02099"/>
<evidence type="ECO:0000313" key="8">
    <source>
        <dbReference type="Proteomes" id="UP000190092"/>
    </source>
</evidence>
<feature type="transmembrane region" description="Helical" evidence="5">
    <location>
        <begin position="400"/>
        <end position="420"/>
    </location>
</feature>
<evidence type="ECO:0000313" key="7">
    <source>
        <dbReference type="EMBL" id="SJZ74000.1"/>
    </source>
</evidence>
<sequence>MDAEAQTKGKGSDAKVTAQERPLKGAWLMTGLLFLFMLINFADKVVVGLAARPIMQELQLTPQEFGLLGSSFFFLFAVSAVVVGFLTNRIHARRTLLAMAIVWSLVQFPMLATVNLEVLMACRIILGAGEGPAAPVATHAIYKWFPDSLRGLPTAIIAQGSALGVIVAVPTLNWIIVHHSWHWAFGALGVAGLVWAVLWLAFGREGTLVDRPASPHGNGHVPYRYLITCPSIVAVSCTCFATYWGLSLGLTWFTSYLIQGLGYSQAVAGNLTILPWIFGLCVVLSGGWLSQRLTRAGVSSRIARGIFPAATVILGGCLMPLVGSMPSPAAKLAVLVIGSAIGSTIYVVIPMIVSELTPQSQRAGMLAITNSFVTVAGVLAPLVMGNFIQNAASPVAGYEHGYVIMGLLMIAGGLIGVLFIRPEADRARLVAHAARTAGMRPAQA</sequence>
<accession>A0A1T4N3Q7</accession>
<dbReference type="InterPro" id="IPR050382">
    <property type="entry name" value="MFS_Na/Anion_cotransporter"/>
</dbReference>
<dbReference type="Gene3D" id="1.20.1250.20">
    <property type="entry name" value="MFS general substrate transporter like domains"/>
    <property type="match status" value="2"/>
</dbReference>
<dbReference type="InterPro" id="IPR011701">
    <property type="entry name" value="MFS"/>
</dbReference>
<feature type="transmembrane region" description="Helical" evidence="5">
    <location>
        <begin position="266"/>
        <end position="290"/>
    </location>
</feature>
<evidence type="ECO:0000256" key="1">
    <source>
        <dbReference type="ARBA" id="ARBA00004141"/>
    </source>
</evidence>
<dbReference type="GO" id="GO:0022857">
    <property type="term" value="F:transmembrane transporter activity"/>
    <property type="evidence" value="ECO:0007669"/>
    <property type="project" value="InterPro"/>
</dbReference>
<proteinExistence type="predicted"/>
<dbReference type="PROSITE" id="PS50850">
    <property type="entry name" value="MFS"/>
    <property type="match status" value="1"/>
</dbReference>
<feature type="transmembrane region" description="Helical" evidence="5">
    <location>
        <begin position="329"/>
        <end position="353"/>
    </location>
</feature>
<keyword evidence="3 5" id="KW-1133">Transmembrane helix</keyword>
<feature type="transmembrane region" description="Helical" evidence="5">
    <location>
        <begin position="65"/>
        <end position="86"/>
    </location>
</feature>
<dbReference type="OrthoDB" id="9794076at2"/>
<dbReference type="Proteomes" id="UP000190092">
    <property type="component" value="Unassembled WGS sequence"/>
</dbReference>
<keyword evidence="2 5" id="KW-0812">Transmembrane</keyword>
<feature type="transmembrane region" description="Helical" evidence="5">
    <location>
        <begin position="365"/>
        <end position="388"/>
    </location>
</feature>
<dbReference type="PANTHER" id="PTHR11662">
    <property type="entry name" value="SOLUTE CARRIER FAMILY 17"/>
    <property type="match status" value="1"/>
</dbReference>
<feature type="transmembrane region" description="Helical" evidence="5">
    <location>
        <begin position="223"/>
        <end position="246"/>
    </location>
</feature>
<feature type="transmembrane region" description="Helical" evidence="5">
    <location>
        <begin position="302"/>
        <end position="323"/>
    </location>
</feature>
<gene>
    <name evidence="7" type="ORF">SAMN02745126_02099</name>
</gene>